<proteinExistence type="predicted"/>
<dbReference type="SMART" id="SM00415">
    <property type="entry name" value="HSF"/>
    <property type="match status" value="1"/>
</dbReference>
<feature type="domain" description="HSF-type DNA-binding" evidence="6">
    <location>
        <begin position="62"/>
        <end position="127"/>
    </location>
</feature>
<dbReference type="GO" id="GO:0005634">
    <property type="term" value="C:nucleus"/>
    <property type="evidence" value="ECO:0000318"/>
    <property type="project" value="GO_Central"/>
</dbReference>
<dbReference type="AlphaFoldDB" id="A0A078GTE4"/>
<dbReference type="InterPro" id="IPR000232">
    <property type="entry name" value="HSF_DNA-bd"/>
</dbReference>
<accession>A0A078GTE4</accession>
<keyword evidence="8" id="KW-1185">Reference proteome</keyword>
<sequence length="197" mass="23058">MGQTKYFNKALAHQISHLINLLLLRVYLINEQCQLFSKCKIRFCSRNSDSRKEMDLSPRTNRIYDFLSKAYEMVDDPSTDKIISWGPNGTSFIGFSKISVSGGQQLEFVCDDFVKGHPELLEKIGDRYMAKLRAFHEKRYKPFEDRLKNAKTKEEWDLAVKEQKEFFKNDCKERRESRLRMESSPLAPENQVQSNGT</sequence>
<dbReference type="InterPro" id="IPR036390">
    <property type="entry name" value="WH_DNA-bd_sf"/>
</dbReference>
<dbReference type="Gramene" id="CDY27913">
    <property type="protein sequence ID" value="CDY27913"/>
    <property type="gene ID" value="GSBRNA2T00038795001"/>
</dbReference>
<dbReference type="PANTHER" id="PTHR10015:SF427">
    <property type="entry name" value="HEAT SHOCK FACTOR PROTEIN"/>
    <property type="match status" value="1"/>
</dbReference>
<dbReference type="InterPro" id="IPR036388">
    <property type="entry name" value="WH-like_DNA-bd_sf"/>
</dbReference>
<dbReference type="SMR" id="A0A078GTE4"/>
<evidence type="ECO:0000256" key="4">
    <source>
        <dbReference type="ARBA" id="ARBA00023242"/>
    </source>
</evidence>
<evidence type="ECO:0000313" key="8">
    <source>
        <dbReference type="Proteomes" id="UP000028999"/>
    </source>
</evidence>
<reference evidence="7 8" key="1">
    <citation type="journal article" date="2014" name="Science">
        <title>Plant genetics. Early allopolyploid evolution in the post-Neolithic Brassica napus oilseed genome.</title>
        <authorList>
            <person name="Chalhoub B."/>
            <person name="Denoeud F."/>
            <person name="Liu S."/>
            <person name="Parkin I.A."/>
            <person name="Tang H."/>
            <person name="Wang X."/>
            <person name="Chiquet J."/>
            <person name="Belcram H."/>
            <person name="Tong C."/>
            <person name="Samans B."/>
            <person name="Correa M."/>
            <person name="Da Silva C."/>
            <person name="Just J."/>
            <person name="Falentin C."/>
            <person name="Koh C.S."/>
            <person name="Le Clainche I."/>
            <person name="Bernard M."/>
            <person name="Bento P."/>
            <person name="Noel B."/>
            <person name="Labadie K."/>
            <person name="Alberti A."/>
            <person name="Charles M."/>
            <person name="Arnaud D."/>
            <person name="Guo H."/>
            <person name="Daviaud C."/>
            <person name="Alamery S."/>
            <person name="Jabbari K."/>
            <person name="Zhao M."/>
            <person name="Edger P.P."/>
            <person name="Chelaifa H."/>
            <person name="Tack D."/>
            <person name="Lassalle G."/>
            <person name="Mestiri I."/>
            <person name="Schnel N."/>
            <person name="Le Paslier M.C."/>
            <person name="Fan G."/>
            <person name="Renault V."/>
            <person name="Bayer P.E."/>
            <person name="Golicz A.A."/>
            <person name="Manoli S."/>
            <person name="Lee T.H."/>
            <person name="Thi V.H."/>
            <person name="Chalabi S."/>
            <person name="Hu Q."/>
            <person name="Fan C."/>
            <person name="Tollenaere R."/>
            <person name="Lu Y."/>
            <person name="Battail C."/>
            <person name="Shen J."/>
            <person name="Sidebottom C.H."/>
            <person name="Wang X."/>
            <person name="Canaguier A."/>
            <person name="Chauveau A."/>
            <person name="Berard A."/>
            <person name="Deniot G."/>
            <person name="Guan M."/>
            <person name="Liu Z."/>
            <person name="Sun F."/>
            <person name="Lim Y.P."/>
            <person name="Lyons E."/>
            <person name="Town C.D."/>
            <person name="Bancroft I."/>
            <person name="Wang X."/>
            <person name="Meng J."/>
            <person name="Ma J."/>
            <person name="Pires J.C."/>
            <person name="King G.J."/>
            <person name="Brunel D."/>
            <person name="Delourme R."/>
            <person name="Renard M."/>
            <person name="Aury J.M."/>
            <person name="Adams K.L."/>
            <person name="Batley J."/>
            <person name="Snowdon R.J."/>
            <person name="Tost J."/>
            <person name="Edwards D."/>
            <person name="Zhou Y."/>
            <person name="Hua W."/>
            <person name="Sharpe A.G."/>
            <person name="Paterson A.H."/>
            <person name="Guan C."/>
            <person name="Wincker P."/>
        </authorList>
    </citation>
    <scope>NUCLEOTIDE SEQUENCE [LARGE SCALE GENOMIC DNA]</scope>
    <source>
        <strain evidence="8">cv. Darmor-bzh</strain>
    </source>
</reference>
<dbReference type="SUPFAM" id="SSF46785">
    <property type="entry name" value="Winged helix' DNA-binding domain"/>
    <property type="match status" value="1"/>
</dbReference>
<evidence type="ECO:0000256" key="1">
    <source>
        <dbReference type="ARBA" id="ARBA00004123"/>
    </source>
</evidence>
<keyword evidence="2" id="KW-0346">Stress response</keyword>
<dbReference type="PaxDb" id="3708-A0A078GTE4"/>
<evidence type="ECO:0000259" key="6">
    <source>
        <dbReference type="SMART" id="SM00415"/>
    </source>
</evidence>
<dbReference type="STRING" id="3708.A0A078GTE4"/>
<dbReference type="Proteomes" id="UP000028999">
    <property type="component" value="Unassembled WGS sequence"/>
</dbReference>
<evidence type="ECO:0000256" key="3">
    <source>
        <dbReference type="ARBA" id="ARBA00023125"/>
    </source>
</evidence>
<protein>
    <submittedName>
        <fullName evidence="7">BnaCnng04980D protein</fullName>
    </submittedName>
</protein>
<dbReference type="EMBL" id="LK032212">
    <property type="protein sequence ID" value="CDY27913.1"/>
    <property type="molecule type" value="Genomic_DNA"/>
</dbReference>
<evidence type="ECO:0000313" key="7">
    <source>
        <dbReference type="EMBL" id="CDY27913.1"/>
    </source>
</evidence>
<dbReference type="GO" id="GO:0043565">
    <property type="term" value="F:sequence-specific DNA binding"/>
    <property type="evidence" value="ECO:0007669"/>
    <property type="project" value="InterPro"/>
</dbReference>
<comment type="subcellular location">
    <subcellularLocation>
        <location evidence="1">Nucleus</location>
    </subcellularLocation>
</comment>
<organism evidence="7 8">
    <name type="scientific">Brassica napus</name>
    <name type="common">Rape</name>
    <dbReference type="NCBI Taxonomy" id="3708"/>
    <lineage>
        <taxon>Eukaryota</taxon>
        <taxon>Viridiplantae</taxon>
        <taxon>Streptophyta</taxon>
        <taxon>Embryophyta</taxon>
        <taxon>Tracheophyta</taxon>
        <taxon>Spermatophyta</taxon>
        <taxon>Magnoliopsida</taxon>
        <taxon>eudicotyledons</taxon>
        <taxon>Gunneridae</taxon>
        <taxon>Pentapetalae</taxon>
        <taxon>rosids</taxon>
        <taxon>malvids</taxon>
        <taxon>Brassicales</taxon>
        <taxon>Brassicaceae</taxon>
        <taxon>Brassiceae</taxon>
        <taxon>Brassica</taxon>
    </lineage>
</organism>
<gene>
    <name evidence="7" type="primary">BnaCnng04980D</name>
    <name evidence="7" type="ORF">GSBRNA2T00038795001</name>
</gene>
<dbReference type="GO" id="GO:0034605">
    <property type="term" value="P:cellular response to heat"/>
    <property type="evidence" value="ECO:0000318"/>
    <property type="project" value="GO_Central"/>
</dbReference>
<evidence type="ECO:0000256" key="2">
    <source>
        <dbReference type="ARBA" id="ARBA00023016"/>
    </source>
</evidence>
<keyword evidence="3" id="KW-0238">DNA-binding</keyword>
<feature type="region of interest" description="Disordered" evidence="5">
    <location>
        <begin position="175"/>
        <end position="197"/>
    </location>
</feature>
<dbReference type="Gene3D" id="1.10.10.10">
    <property type="entry name" value="Winged helix-like DNA-binding domain superfamily/Winged helix DNA-binding domain"/>
    <property type="match status" value="1"/>
</dbReference>
<dbReference type="GO" id="GO:0003700">
    <property type="term" value="F:DNA-binding transcription factor activity"/>
    <property type="evidence" value="ECO:0000318"/>
    <property type="project" value="GO_Central"/>
</dbReference>
<dbReference type="PANTHER" id="PTHR10015">
    <property type="entry name" value="HEAT SHOCK TRANSCRIPTION FACTOR"/>
    <property type="match status" value="1"/>
</dbReference>
<keyword evidence="4" id="KW-0539">Nucleus</keyword>
<evidence type="ECO:0000256" key="5">
    <source>
        <dbReference type="SAM" id="MobiDB-lite"/>
    </source>
</evidence>
<name>A0A078GTE4_BRANA</name>